<name>A0A239FA62_EKHLU</name>
<dbReference type="Pfam" id="PF11751">
    <property type="entry name" value="PorP_SprF"/>
    <property type="match status" value="1"/>
</dbReference>
<organism evidence="2 3">
    <name type="scientific">Ekhidna lutea</name>
    <dbReference type="NCBI Taxonomy" id="447679"/>
    <lineage>
        <taxon>Bacteria</taxon>
        <taxon>Pseudomonadati</taxon>
        <taxon>Bacteroidota</taxon>
        <taxon>Cytophagia</taxon>
        <taxon>Cytophagales</taxon>
        <taxon>Reichenbachiellaceae</taxon>
        <taxon>Ekhidna</taxon>
    </lineage>
</organism>
<dbReference type="RefSeq" id="WP_089355331.1">
    <property type="nucleotide sequence ID" value="NZ_FZPD01000001.1"/>
</dbReference>
<proteinExistence type="predicted"/>
<keyword evidence="3" id="KW-1185">Reference proteome</keyword>
<dbReference type="OrthoDB" id="1320396at2"/>
<evidence type="ECO:0000256" key="1">
    <source>
        <dbReference type="SAM" id="SignalP"/>
    </source>
</evidence>
<keyword evidence="1" id="KW-0732">Signal</keyword>
<reference evidence="2 3" key="1">
    <citation type="submission" date="2017-06" db="EMBL/GenBank/DDBJ databases">
        <authorList>
            <person name="Kim H.J."/>
            <person name="Triplett B.A."/>
        </authorList>
    </citation>
    <scope>NUCLEOTIDE SEQUENCE [LARGE SCALE GENOMIC DNA]</scope>
    <source>
        <strain evidence="2 3">DSM 19307</strain>
    </source>
</reference>
<evidence type="ECO:0000313" key="3">
    <source>
        <dbReference type="Proteomes" id="UP000198393"/>
    </source>
</evidence>
<accession>A0A239FA62</accession>
<dbReference type="InterPro" id="IPR019861">
    <property type="entry name" value="PorP/SprF_Bacteroidetes"/>
</dbReference>
<dbReference type="AlphaFoldDB" id="A0A239FA62"/>
<feature type="chain" id="PRO_5012941153" evidence="1">
    <location>
        <begin position="23"/>
        <end position="317"/>
    </location>
</feature>
<feature type="signal peptide" evidence="1">
    <location>
        <begin position="1"/>
        <end position="22"/>
    </location>
</feature>
<gene>
    <name evidence="2" type="ORF">SAMN05421640_0574</name>
</gene>
<dbReference type="NCBIfam" id="TIGR03519">
    <property type="entry name" value="T9SS_PorP_fam"/>
    <property type="match status" value="1"/>
</dbReference>
<dbReference type="EMBL" id="FZPD01000001">
    <property type="protein sequence ID" value="SNS53789.1"/>
    <property type="molecule type" value="Genomic_DNA"/>
</dbReference>
<sequence>MKSCLQVSLVFLLMVVAQFSFAQNEFFFNHYMFNPSYYNPAWVGSEDQAFAAAHHRTQWAGYDASYDPEGAPTTQLLSLVIPVQGQFSGFGLSVSNDKTGPLNSVQARISASLKKEFRFGQLSLGVMPALNVASINANYRFVDQGDVLIPSGSESQFQPNLHAGLYFKSNRDYFVGASVENLLQPGFDFGTDAKNIIPTNYLLMGGTTFGLMRDLILNPTILIRSDLKTYTYDISAVAVYQERMWGGLAFRRGESLSLLLGYSFMENNRLKAGYSFDYVVKDQDAKQPTSHEVFIRYDLPDLIFGGRKAVKTPRFTF</sequence>
<evidence type="ECO:0000313" key="2">
    <source>
        <dbReference type="EMBL" id="SNS53789.1"/>
    </source>
</evidence>
<dbReference type="Proteomes" id="UP000198393">
    <property type="component" value="Unassembled WGS sequence"/>
</dbReference>
<protein>
    <submittedName>
        <fullName evidence="2">Type IX secretion system membrane protein, PorP/SprF family</fullName>
    </submittedName>
</protein>